<evidence type="ECO:0000313" key="4">
    <source>
        <dbReference type="EMBL" id="KAK0749709.1"/>
    </source>
</evidence>
<gene>
    <name evidence="4" type="ORF">B0T18DRAFT_437149</name>
</gene>
<keyword evidence="2" id="KW-0732">Signal</keyword>
<dbReference type="AlphaFoldDB" id="A0AA40F2B4"/>
<dbReference type="Pfam" id="PF17829">
    <property type="entry name" value="GH115_C"/>
    <property type="match status" value="1"/>
</dbReference>
<dbReference type="Gene3D" id="1.20.58.2150">
    <property type="match status" value="1"/>
</dbReference>
<reference evidence="4" key="1">
    <citation type="submission" date="2023-06" db="EMBL/GenBank/DDBJ databases">
        <title>Genome-scale phylogeny and comparative genomics of the fungal order Sordariales.</title>
        <authorList>
            <consortium name="Lawrence Berkeley National Laboratory"/>
            <person name="Hensen N."/>
            <person name="Bonometti L."/>
            <person name="Westerberg I."/>
            <person name="Brannstrom I.O."/>
            <person name="Guillou S."/>
            <person name="Cros-Aarteil S."/>
            <person name="Calhoun S."/>
            <person name="Haridas S."/>
            <person name="Kuo A."/>
            <person name="Mondo S."/>
            <person name="Pangilinan J."/>
            <person name="Riley R."/>
            <person name="LaButti K."/>
            <person name="Andreopoulos B."/>
            <person name="Lipzen A."/>
            <person name="Chen C."/>
            <person name="Yanf M."/>
            <person name="Daum C."/>
            <person name="Ng V."/>
            <person name="Clum A."/>
            <person name="Steindorff A."/>
            <person name="Ohm R."/>
            <person name="Martin F."/>
            <person name="Silar P."/>
            <person name="Natvig D."/>
            <person name="Lalanne C."/>
            <person name="Gautier V."/>
            <person name="Ament-velasquez S.L."/>
            <person name="Kruys A."/>
            <person name="Hutchinson M.I."/>
            <person name="Powell A.J."/>
            <person name="Barry K."/>
            <person name="Miller A.N."/>
            <person name="Grigoriev I.V."/>
            <person name="Debuchy R."/>
            <person name="Gladieux P."/>
            <person name="Thoren M.H."/>
            <person name="Johannesson H."/>
        </authorList>
    </citation>
    <scope>NUCLEOTIDE SEQUENCE</scope>
    <source>
        <strain evidence="4">SMH3187-1</strain>
    </source>
</reference>
<dbReference type="Proteomes" id="UP001172155">
    <property type="component" value="Unassembled WGS sequence"/>
</dbReference>
<accession>A0AA40F2B4</accession>
<feature type="signal peptide" evidence="2">
    <location>
        <begin position="1"/>
        <end position="22"/>
    </location>
</feature>
<sequence>MHLPTRLGALALTCLLPAAVTALGQERIISITANNSASAFQIAGGPVAGGGQILVSDNDYWGVIRAAGNLVQDFGRVTGVNYTLSCGKAGAPPARYEYSGVNNLNNTHFTTLAPSFFAGPSYAEPAPAKVVVIAGTIGKSAVIDALVAAGKLDVAATKGKWEAFTSQVVDDPVPGTARALVIAGSDARGTIFGIYDVSEQIGVSPWYFWTDTPPKVSKEHYVVAAKKVQGSPSVRYRGFFLNDEQPALTGWVSERFPDTTYGPGYGPEFYKLIFEVLLRLRANYIWPALWASMFEVDDPGNQPLADAYEIVLGTSHTEPLMRAQNEFGKFYQGPWAYNLNNQTIDDYFRYGIQRAKPYARNSLWTVGMRGTGDTAIEGLGVEHIVEMLQTLVKNQRNLIAKGLGGVDITKVPQAWCLYKEVMSYLFHGLEVPDDVTLLWADDNWGNVRRLPTLAERGRAGGAGVYYHFDYVGDVRDYKWINTIQLSKTAEQMHMAYARGADRIWIVNVGDMKALELPINHFFDLAYDAKRWHVDSTDEWTRLWATREFAPAYAAEISNVVQRYSMYASRRKFELVEPQVFSVINYREADAVLEQWANLVADAQAIYDKLPGALQATFFQTVLQPSMAGEILTRIQVGGARNNLYAGQKRNSANDVISDVLALSQQDANLTMRWDALLGGKWKHFMDQTHLGYDGYWQQPMRNTLPSMVHVQTNFPSLAGHIGIGVEGSNATIGGDDKYHSNSGNTLAVPPLDPYGPSTRYFDVFTRGTKECEWEAVPWQPWVKLSPSKGTVGTKGSDTRVLVSIDWANAPPAPYASTININVTTPCRGIDRYYFRVPMVQVPVVNRVVPSTFSAGFVESDGVVAITGAHYQAIKPPAQSGGANVSYHTFANYGRTGSGVGLVPQGAEKLSLDTAPALEYSVYLFTNHSAANVSLYLSPVLNYLGEDVPVEYGIALFPAGEAQPTPTVVRPVGPTVGGNMPDGWGGAVADSVWGRQGSFTRSSFKVAREGAYTLRIWALMPGIIVQKVVVDLGGVRPSFFGPPESFLVGRDKKGAFDSTSFVDEVGTLGGRKK</sequence>
<proteinExistence type="predicted"/>
<organism evidence="4 5">
    <name type="scientific">Schizothecium vesticola</name>
    <dbReference type="NCBI Taxonomy" id="314040"/>
    <lineage>
        <taxon>Eukaryota</taxon>
        <taxon>Fungi</taxon>
        <taxon>Dikarya</taxon>
        <taxon>Ascomycota</taxon>
        <taxon>Pezizomycotina</taxon>
        <taxon>Sordariomycetes</taxon>
        <taxon>Sordariomycetidae</taxon>
        <taxon>Sordariales</taxon>
        <taxon>Schizotheciaceae</taxon>
        <taxon>Schizothecium</taxon>
    </lineage>
</organism>
<dbReference type="PANTHER" id="PTHR37842:SF2">
    <property type="entry name" value="GYLCOSYL HYDROLASE 115 C-TERMINAL DOMAIN-CONTAINING PROTEIN"/>
    <property type="match status" value="1"/>
</dbReference>
<evidence type="ECO:0000256" key="1">
    <source>
        <dbReference type="ARBA" id="ARBA00022801"/>
    </source>
</evidence>
<name>A0AA40F2B4_9PEZI</name>
<dbReference type="Gene3D" id="2.60.120.1620">
    <property type="match status" value="1"/>
</dbReference>
<dbReference type="PANTHER" id="PTHR37842">
    <property type="match status" value="1"/>
</dbReference>
<feature type="domain" description="Gylcosyl hydrolase 115 C-terminal" evidence="3">
    <location>
        <begin position="855"/>
        <end position="1043"/>
    </location>
</feature>
<protein>
    <recommendedName>
        <fullName evidence="3">Gylcosyl hydrolase 115 C-terminal domain-containing protein</fullName>
    </recommendedName>
</protein>
<evidence type="ECO:0000259" key="3">
    <source>
        <dbReference type="Pfam" id="PF17829"/>
    </source>
</evidence>
<dbReference type="Gene3D" id="3.30.379.10">
    <property type="entry name" value="Chitobiase/beta-hexosaminidase domain 2-like"/>
    <property type="match status" value="1"/>
</dbReference>
<dbReference type="Pfam" id="PF15979">
    <property type="entry name" value="Glyco_hydro_115"/>
    <property type="match status" value="1"/>
</dbReference>
<dbReference type="InterPro" id="IPR042301">
    <property type="entry name" value="GH115_sf"/>
</dbReference>
<evidence type="ECO:0000313" key="5">
    <source>
        <dbReference type="Proteomes" id="UP001172155"/>
    </source>
</evidence>
<keyword evidence="1" id="KW-0378">Hydrolase</keyword>
<dbReference type="InterPro" id="IPR031924">
    <property type="entry name" value="GH115"/>
</dbReference>
<dbReference type="InterPro" id="IPR029018">
    <property type="entry name" value="Hex-like_dom2"/>
</dbReference>
<dbReference type="EMBL" id="JAUKUD010000003">
    <property type="protein sequence ID" value="KAK0749709.1"/>
    <property type="molecule type" value="Genomic_DNA"/>
</dbReference>
<comment type="caution">
    <text evidence="4">The sequence shown here is derived from an EMBL/GenBank/DDBJ whole genome shotgun (WGS) entry which is preliminary data.</text>
</comment>
<dbReference type="Gene3D" id="3.20.20.520">
    <property type="entry name" value="Glycosyl hydrolase family 115"/>
    <property type="match status" value="1"/>
</dbReference>
<feature type="chain" id="PRO_5041443119" description="Gylcosyl hydrolase 115 C-terminal domain-containing protein" evidence="2">
    <location>
        <begin position="23"/>
        <end position="1072"/>
    </location>
</feature>
<evidence type="ECO:0000256" key="2">
    <source>
        <dbReference type="SAM" id="SignalP"/>
    </source>
</evidence>
<dbReference type="InterPro" id="IPR041437">
    <property type="entry name" value="GH115_C"/>
</dbReference>
<dbReference type="GO" id="GO:0016787">
    <property type="term" value="F:hydrolase activity"/>
    <property type="evidence" value="ECO:0007669"/>
    <property type="project" value="UniProtKB-KW"/>
</dbReference>
<keyword evidence="5" id="KW-1185">Reference proteome</keyword>